<dbReference type="Pfam" id="PF00583">
    <property type="entry name" value="Acetyltransf_1"/>
    <property type="match status" value="1"/>
</dbReference>
<gene>
    <name evidence="2" type="ORF">BDZ85DRAFT_110738</name>
</gene>
<protein>
    <submittedName>
        <fullName evidence="2">Acyl-CoA N-acyltransferase</fullName>
    </submittedName>
</protein>
<reference evidence="3" key="1">
    <citation type="journal article" date="2020" name="Stud. Mycol.">
        <title>101 Dothideomycetes genomes: A test case for predicting lifestyles and emergence of pathogens.</title>
        <authorList>
            <person name="Haridas S."/>
            <person name="Albert R."/>
            <person name="Binder M."/>
            <person name="Bloem J."/>
            <person name="LaButti K."/>
            <person name="Salamov A."/>
            <person name="Andreopoulos B."/>
            <person name="Baker S."/>
            <person name="Barry K."/>
            <person name="Bills G."/>
            <person name="Bluhm B."/>
            <person name="Cannon C."/>
            <person name="Castanera R."/>
            <person name="Culley D."/>
            <person name="Daum C."/>
            <person name="Ezra D."/>
            <person name="Gonzalez J."/>
            <person name="Henrissat B."/>
            <person name="Kuo A."/>
            <person name="Liang C."/>
            <person name="Lipzen A."/>
            <person name="Lutzoni F."/>
            <person name="Magnuson J."/>
            <person name="Mondo S."/>
            <person name="Nolan M."/>
            <person name="Ohm R."/>
            <person name="Pangilinan J."/>
            <person name="Park H.-J."/>
            <person name="Ramirez L."/>
            <person name="Alfaro M."/>
            <person name="Sun H."/>
            <person name="Tritt A."/>
            <person name="Yoshinaga Y."/>
            <person name="Zwiers L.-H."/>
            <person name="Turgeon B."/>
            <person name="Goodwin S."/>
            <person name="Spatafora J."/>
            <person name="Crous P."/>
            <person name="Grigoriev I."/>
        </authorList>
    </citation>
    <scope>NUCLEOTIDE SEQUENCE [LARGE SCALE GENOMIC DNA]</scope>
    <source>
        <strain evidence="3">CECT 20119</strain>
    </source>
</reference>
<name>A0A6A6GCY2_9PEZI</name>
<dbReference type="PANTHER" id="PTHR42791:SF2">
    <property type="entry name" value="N-ACETYLTRANSFERASE DOMAIN-CONTAINING PROTEIN"/>
    <property type="match status" value="1"/>
</dbReference>
<organism evidence="2 3">
    <name type="scientific">Elsinoe ampelina</name>
    <dbReference type="NCBI Taxonomy" id="302913"/>
    <lineage>
        <taxon>Eukaryota</taxon>
        <taxon>Fungi</taxon>
        <taxon>Dikarya</taxon>
        <taxon>Ascomycota</taxon>
        <taxon>Pezizomycotina</taxon>
        <taxon>Dothideomycetes</taxon>
        <taxon>Dothideomycetidae</taxon>
        <taxon>Myriangiales</taxon>
        <taxon>Elsinoaceae</taxon>
        <taxon>Elsinoe</taxon>
    </lineage>
</organism>
<dbReference type="GO" id="GO:0016747">
    <property type="term" value="F:acyltransferase activity, transferring groups other than amino-acyl groups"/>
    <property type="evidence" value="ECO:0007669"/>
    <property type="project" value="InterPro"/>
</dbReference>
<sequence length="255" mass="28873">MTSNLNLRPARRSDISRLAHLGNAANAQSALHRRISPGRDTHPGSYYLWRLNIIRERFATPNLRSMVVEDTSTSEILGLSCWTVEGSDTPLYKRWVSESSWTDWVERKLIGVEKLYGRYVSDGATDYAFLDGFMAAFLGQDQMAHPPCVRLHMIVVDPKKQSKGVGRMMIDWGKELALKEDLPVYLESNLEATGFYEKGGFSRLGEDMVVDPDGDEPFRIPVFVWEGEERMGRWLEPDTSGARWRWKAGVPGSSA</sequence>
<feature type="domain" description="N-acetyltransferase" evidence="1">
    <location>
        <begin position="61"/>
        <end position="236"/>
    </location>
</feature>
<accession>A0A6A6GCY2</accession>
<dbReference type="InterPro" id="IPR052523">
    <property type="entry name" value="Trichothecene_AcTrans"/>
</dbReference>
<dbReference type="PROSITE" id="PS51186">
    <property type="entry name" value="GNAT"/>
    <property type="match status" value="1"/>
</dbReference>
<evidence type="ECO:0000313" key="2">
    <source>
        <dbReference type="EMBL" id="KAF2223526.1"/>
    </source>
</evidence>
<dbReference type="InterPro" id="IPR016181">
    <property type="entry name" value="Acyl_CoA_acyltransferase"/>
</dbReference>
<dbReference type="Proteomes" id="UP000799538">
    <property type="component" value="Unassembled WGS sequence"/>
</dbReference>
<dbReference type="OrthoDB" id="2115692at2759"/>
<keyword evidence="3" id="KW-1185">Reference proteome</keyword>
<evidence type="ECO:0000259" key="1">
    <source>
        <dbReference type="PROSITE" id="PS51186"/>
    </source>
</evidence>
<dbReference type="PANTHER" id="PTHR42791">
    <property type="entry name" value="GNAT FAMILY ACETYLTRANSFERASE"/>
    <property type="match status" value="1"/>
</dbReference>
<dbReference type="AlphaFoldDB" id="A0A6A6GCY2"/>
<proteinExistence type="predicted"/>
<dbReference type="CDD" id="cd04301">
    <property type="entry name" value="NAT_SF"/>
    <property type="match status" value="1"/>
</dbReference>
<evidence type="ECO:0000313" key="3">
    <source>
        <dbReference type="Proteomes" id="UP000799538"/>
    </source>
</evidence>
<keyword evidence="2" id="KW-0808">Transferase</keyword>
<dbReference type="Gene3D" id="3.40.630.30">
    <property type="match status" value="1"/>
</dbReference>
<dbReference type="InterPro" id="IPR000182">
    <property type="entry name" value="GNAT_dom"/>
</dbReference>
<keyword evidence="2" id="KW-0012">Acyltransferase</keyword>
<dbReference type="EMBL" id="ML992506">
    <property type="protein sequence ID" value="KAF2223526.1"/>
    <property type="molecule type" value="Genomic_DNA"/>
</dbReference>
<dbReference type="SUPFAM" id="SSF55729">
    <property type="entry name" value="Acyl-CoA N-acyltransferases (Nat)"/>
    <property type="match status" value="1"/>
</dbReference>